<dbReference type="AlphaFoldDB" id="A0A0A8XTN3"/>
<sequence>MTMLAVARLCITWFSRVIKLTTLGHPNCGNGLKVGAFGNYRD</sequence>
<protein>
    <submittedName>
        <fullName evidence="1">Uncharacterized protein</fullName>
    </submittedName>
</protein>
<reference evidence="1" key="1">
    <citation type="submission" date="2014-09" db="EMBL/GenBank/DDBJ databases">
        <authorList>
            <person name="Magalhaes I.L.F."/>
            <person name="Oliveira U."/>
            <person name="Santos F.R."/>
            <person name="Vidigal T.H.D.A."/>
            <person name="Brescovit A.D."/>
            <person name="Santos A.J."/>
        </authorList>
    </citation>
    <scope>NUCLEOTIDE SEQUENCE</scope>
    <source>
        <tissue evidence="1">Shoot tissue taken approximately 20 cm above the soil surface</tissue>
    </source>
</reference>
<proteinExistence type="predicted"/>
<name>A0A0A8XTN3_ARUDO</name>
<organism evidence="1">
    <name type="scientific">Arundo donax</name>
    <name type="common">Giant reed</name>
    <name type="synonym">Donax arundinaceus</name>
    <dbReference type="NCBI Taxonomy" id="35708"/>
    <lineage>
        <taxon>Eukaryota</taxon>
        <taxon>Viridiplantae</taxon>
        <taxon>Streptophyta</taxon>
        <taxon>Embryophyta</taxon>
        <taxon>Tracheophyta</taxon>
        <taxon>Spermatophyta</taxon>
        <taxon>Magnoliopsida</taxon>
        <taxon>Liliopsida</taxon>
        <taxon>Poales</taxon>
        <taxon>Poaceae</taxon>
        <taxon>PACMAD clade</taxon>
        <taxon>Arundinoideae</taxon>
        <taxon>Arundineae</taxon>
        <taxon>Arundo</taxon>
    </lineage>
</organism>
<accession>A0A0A8XTN3</accession>
<evidence type="ECO:0000313" key="1">
    <source>
        <dbReference type="EMBL" id="JAD17359.1"/>
    </source>
</evidence>
<dbReference type="EMBL" id="GBRH01280536">
    <property type="protein sequence ID" value="JAD17359.1"/>
    <property type="molecule type" value="Transcribed_RNA"/>
</dbReference>
<dbReference type="EMBL" id="GBRH01221990">
    <property type="protein sequence ID" value="JAD75905.1"/>
    <property type="molecule type" value="Transcribed_RNA"/>
</dbReference>
<reference evidence="1" key="2">
    <citation type="journal article" date="2015" name="Data Brief">
        <title>Shoot transcriptome of the giant reed, Arundo donax.</title>
        <authorList>
            <person name="Barrero R.A."/>
            <person name="Guerrero F.D."/>
            <person name="Moolhuijzen P."/>
            <person name="Goolsby J.A."/>
            <person name="Tidwell J."/>
            <person name="Bellgard S.E."/>
            <person name="Bellgard M.I."/>
        </authorList>
    </citation>
    <scope>NUCLEOTIDE SEQUENCE</scope>
    <source>
        <tissue evidence="1">Shoot tissue taken approximately 20 cm above the soil surface</tissue>
    </source>
</reference>